<reference evidence="2" key="2">
    <citation type="journal article" date="2015" name="Fish Shellfish Immunol.">
        <title>Early steps in the European eel (Anguilla anguilla)-Vibrio vulnificus interaction in the gills: Role of the RtxA13 toxin.</title>
        <authorList>
            <person name="Callol A."/>
            <person name="Pajuelo D."/>
            <person name="Ebbesson L."/>
            <person name="Teles M."/>
            <person name="MacKenzie S."/>
            <person name="Amaro C."/>
        </authorList>
    </citation>
    <scope>NUCLEOTIDE SEQUENCE</scope>
</reference>
<sequence length="125" mass="14402">MYCYISLMLILFVRFLFFFCTWVKTVIGIIPHFQLHPFKLPTDIIITTVQSGSRSLLHSEWQRPSHTTVYQYHHTACQSVRSTSCVLSLRATFLKNVSLKFPVSYVQGVGPVYCFQHIRGSGLDL</sequence>
<proteinExistence type="predicted"/>
<protein>
    <submittedName>
        <fullName evidence="2">Uncharacterized protein</fullName>
    </submittedName>
</protein>
<evidence type="ECO:0000313" key="2">
    <source>
        <dbReference type="EMBL" id="JAH97403.1"/>
    </source>
</evidence>
<keyword evidence="1" id="KW-0812">Transmembrane</keyword>
<dbReference type="EMBL" id="GBXM01011174">
    <property type="protein sequence ID" value="JAH97403.1"/>
    <property type="molecule type" value="Transcribed_RNA"/>
</dbReference>
<keyword evidence="1" id="KW-0472">Membrane</keyword>
<dbReference type="AlphaFoldDB" id="A0A0E9X6U3"/>
<keyword evidence="1" id="KW-1133">Transmembrane helix</keyword>
<reference evidence="2" key="1">
    <citation type="submission" date="2014-11" db="EMBL/GenBank/DDBJ databases">
        <authorList>
            <person name="Amaro Gonzalez C."/>
        </authorList>
    </citation>
    <scope>NUCLEOTIDE SEQUENCE</scope>
</reference>
<name>A0A0E9X6U3_ANGAN</name>
<evidence type="ECO:0000256" key="1">
    <source>
        <dbReference type="SAM" id="Phobius"/>
    </source>
</evidence>
<accession>A0A0E9X6U3</accession>
<organism evidence="2">
    <name type="scientific">Anguilla anguilla</name>
    <name type="common">European freshwater eel</name>
    <name type="synonym">Muraena anguilla</name>
    <dbReference type="NCBI Taxonomy" id="7936"/>
    <lineage>
        <taxon>Eukaryota</taxon>
        <taxon>Metazoa</taxon>
        <taxon>Chordata</taxon>
        <taxon>Craniata</taxon>
        <taxon>Vertebrata</taxon>
        <taxon>Euteleostomi</taxon>
        <taxon>Actinopterygii</taxon>
        <taxon>Neopterygii</taxon>
        <taxon>Teleostei</taxon>
        <taxon>Anguilliformes</taxon>
        <taxon>Anguillidae</taxon>
        <taxon>Anguilla</taxon>
    </lineage>
</organism>
<feature type="transmembrane region" description="Helical" evidence="1">
    <location>
        <begin position="6"/>
        <end position="30"/>
    </location>
</feature>